<dbReference type="RefSeq" id="WP_313720567.1">
    <property type="nucleotide sequence ID" value="NZ_CP134876.1"/>
</dbReference>
<gene>
    <name evidence="1" type="ORF">RMN56_27540</name>
</gene>
<dbReference type="Proteomes" id="UP001303001">
    <property type="component" value="Chromosome"/>
</dbReference>
<name>A0ABY9ZU88_9ACTN</name>
<proteinExistence type="predicted"/>
<evidence type="ECO:0000313" key="2">
    <source>
        <dbReference type="Proteomes" id="UP001303001"/>
    </source>
</evidence>
<keyword evidence="2" id="KW-1185">Reference proteome</keyword>
<organism evidence="1 2">
    <name type="scientific">Micromonospora halotolerans</name>
    <dbReference type="NCBI Taxonomy" id="709879"/>
    <lineage>
        <taxon>Bacteria</taxon>
        <taxon>Bacillati</taxon>
        <taxon>Actinomycetota</taxon>
        <taxon>Actinomycetes</taxon>
        <taxon>Micromonosporales</taxon>
        <taxon>Micromonosporaceae</taxon>
        <taxon>Micromonospora</taxon>
    </lineage>
</organism>
<reference evidence="1 2" key="1">
    <citation type="submission" date="2023-09" db="EMBL/GenBank/DDBJ databases">
        <title>Micromonospora halotolerans DSM 45598 genome sequence.</title>
        <authorList>
            <person name="Mo P."/>
        </authorList>
    </citation>
    <scope>NUCLEOTIDE SEQUENCE [LARGE SCALE GENOMIC DNA]</scope>
    <source>
        <strain evidence="1 2">DSM 45598</strain>
    </source>
</reference>
<protein>
    <submittedName>
        <fullName evidence="1">Uncharacterized protein</fullName>
    </submittedName>
</protein>
<evidence type="ECO:0000313" key="1">
    <source>
        <dbReference type="EMBL" id="WNM38846.1"/>
    </source>
</evidence>
<sequence length="91" mass="10219">MTSWSTLVREALPGLFVPARQPEAWAPESAARQVADGLADWVLALMRRLWPESAEAWTLTVDTGDWYEAAYVDLVVRVPDRVWLLHLGVGD</sequence>
<dbReference type="EMBL" id="CP134876">
    <property type="protein sequence ID" value="WNM38846.1"/>
    <property type="molecule type" value="Genomic_DNA"/>
</dbReference>
<accession>A0ABY9ZU88</accession>